<dbReference type="PANTHER" id="PTHR43877">
    <property type="entry name" value="AMINOALKYLPHOSPHONATE N-ACETYLTRANSFERASE-RELATED-RELATED"/>
    <property type="match status" value="1"/>
</dbReference>
<dbReference type="Pfam" id="PF00583">
    <property type="entry name" value="Acetyltransf_1"/>
    <property type="match status" value="1"/>
</dbReference>
<dbReference type="RefSeq" id="WP_200324674.1">
    <property type="nucleotide sequence ID" value="NZ_JAENJH010000011.1"/>
</dbReference>
<evidence type="ECO:0000313" key="5">
    <source>
        <dbReference type="Proteomes" id="UP000635245"/>
    </source>
</evidence>
<dbReference type="InterPro" id="IPR050832">
    <property type="entry name" value="Bact_Acetyltransf"/>
</dbReference>
<protein>
    <submittedName>
        <fullName evidence="4">GNAT family N-acetyltransferase</fullName>
    </submittedName>
</protein>
<dbReference type="PROSITE" id="PS51186">
    <property type="entry name" value="GNAT"/>
    <property type="match status" value="1"/>
</dbReference>
<evidence type="ECO:0000256" key="1">
    <source>
        <dbReference type="ARBA" id="ARBA00022679"/>
    </source>
</evidence>
<organism evidence="4 5">
    <name type="scientific">Prauserella cavernicola</name>
    <dbReference type="NCBI Taxonomy" id="2800127"/>
    <lineage>
        <taxon>Bacteria</taxon>
        <taxon>Bacillati</taxon>
        <taxon>Actinomycetota</taxon>
        <taxon>Actinomycetes</taxon>
        <taxon>Pseudonocardiales</taxon>
        <taxon>Pseudonocardiaceae</taxon>
        <taxon>Prauserella</taxon>
    </lineage>
</organism>
<keyword evidence="5" id="KW-1185">Reference proteome</keyword>
<dbReference type="InterPro" id="IPR000182">
    <property type="entry name" value="GNAT_dom"/>
</dbReference>
<sequence length="186" mass="19640">MSTAAVHLATVADATEIARIQQVTWRAAYAELLGAAALDALDEAELAQHWREAVEHPATDVYLALEGEFTVGFCVAGQAPGEEVAAADGSLPADADRTGLIATVLVEPRWGRRGHGGRLLAGAAAGLRERGAERGITWVAQADPASLSFFRRAGWQPDGTVRTLDTGERTVKELRLTGGLDLELDG</sequence>
<dbReference type="EMBL" id="JAENJH010000011">
    <property type="protein sequence ID" value="MBK1788590.1"/>
    <property type="molecule type" value="Genomic_DNA"/>
</dbReference>
<dbReference type="AlphaFoldDB" id="A0A934V8S4"/>
<evidence type="ECO:0000313" key="4">
    <source>
        <dbReference type="EMBL" id="MBK1788590.1"/>
    </source>
</evidence>
<dbReference type="GO" id="GO:0016747">
    <property type="term" value="F:acyltransferase activity, transferring groups other than amino-acyl groups"/>
    <property type="evidence" value="ECO:0007669"/>
    <property type="project" value="InterPro"/>
</dbReference>
<reference evidence="4" key="1">
    <citation type="submission" date="2020-12" db="EMBL/GenBank/DDBJ databases">
        <title>Prauserella sp. ASG 168, a novel actinomycete isolated from cave rock.</title>
        <authorList>
            <person name="Suriyachadkun C."/>
        </authorList>
    </citation>
    <scope>NUCLEOTIDE SEQUENCE</scope>
    <source>
        <strain evidence="4">ASG 168</strain>
    </source>
</reference>
<gene>
    <name evidence="4" type="ORF">JHE00_30050</name>
</gene>
<name>A0A934V8S4_9PSEU</name>
<dbReference type="SUPFAM" id="SSF55729">
    <property type="entry name" value="Acyl-CoA N-acyltransferases (Nat)"/>
    <property type="match status" value="1"/>
</dbReference>
<dbReference type="Proteomes" id="UP000635245">
    <property type="component" value="Unassembled WGS sequence"/>
</dbReference>
<evidence type="ECO:0000256" key="2">
    <source>
        <dbReference type="ARBA" id="ARBA00023315"/>
    </source>
</evidence>
<proteinExistence type="predicted"/>
<keyword evidence="1" id="KW-0808">Transferase</keyword>
<evidence type="ECO:0000259" key="3">
    <source>
        <dbReference type="PROSITE" id="PS51186"/>
    </source>
</evidence>
<feature type="domain" description="N-acetyltransferase" evidence="3">
    <location>
        <begin position="4"/>
        <end position="177"/>
    </location>
</feature>
<comment type="caution">
    <text evidence="4">The sequence shown here is derived from an EMBL/GenBank/DDBJ whole genome shotgun (WGS) entry which is preliminary data.</text>
</comment>
<accession>A0A934V8S4</accession>
<dbReference type="Gene3D" id="3.40.630.30">
    <property type="match status" value="1"/>
</dbReference>
<keyword evidence="2" id="KW-0012">Acyltransferase</keyword>
<dbReference type="InterPro" id="IPR016181">
    <property type="entry name" value="Acyl_CoA_acyltransferase"/>
</dbReference>